<dbReference type="PATRIC" id="fig|36847.3.peg.1885"/>
<dbReference type="OrthoDB" id="9801160at2"/>
<dbReference type="AlphaFoldDB" id="A0A136WEW0"/>
<dbReference type="PANTHER" id="PTHR38659">
    <property type="entry name" value="METAL-DEPENDENT PHOSPHOHYDROLASE"/>
    <property type="match status" value="1"/>
</dbReference>
<reference evidence="1 2" key="1">
    <citation type="submission" date="2016-01" db="EMBL/GenBank/DDBJ databases">
        <title>Genome sequence of Clostridium neopropionicum X4, DSM-3847.</title>
        <authorList>
            <person name="Poehlein A."/>
            <person name="Beck M.H."/>
            <person name="Bengelsdorf F.R."/>
            <person name="Daniel R."/>
            <person name="Duerre P."/>
        </authorList>
    </citation>
    <scope>NUCLEOTIDE SEQUENCE [LARGE SCALE GENOMIC DNA]</scope>
    <source>
        <strain evidence="1 2">DSM-3847</strain>
    </source>
</reference>
<dbReference type="STRING" id="36847.CLNEO_16150"/>
<organism evidence="1 2">
    <name type="scientific">Anaerotignum neopropionicum</name>
    <dbReference type="NCBI Taxonomy" id="36847"/>
    <lineage>
        <taxon>Bacteria</taxon>
        <taxon>Bacillati</taxon>
        <taxon>Bacillota</taxon>
        <taxon>Clostridia</taxon>
        <taxon>Lachnospirales</taxon>
        <taxon>Anaerotignaceae</taxon>
        <taxon>Anaerotignum</taxon>
    </lineage>
</organism>
<comment type="caution">
    <text evidence="1">The sequence shown here is derived from an EMBL/GenBank/DDBJ whole genome shotgun (WGS) entry which is preliminary data.</text>
</comment>
<dbReference type="RefSeq" id="WP_066087145.1">
    <property type="nucleotide sequence ID" value="NZ_LRVM01000004.1"/>
</dbReference>
<evidence type="ECO:0000313" key="2">
    <source>
        <dbReference type="Proteomes" id="UP000070539"/>
    </source>
</evidence>
<protein>
    <recommendedName>
        <fullName evidence="3">Hydrolase</fullName>
    </recommendedName>
</protein>
<evidence type="ECO:0000313" key="1">
    <source>
        <dbReference type="EMBL" id="KXL53072.1"/>
    </source>
</evidence>
<accession>A0A136WEW0</accession>
<evidence type="ECO:0008006" key="3">
    <source>
        <dbReference type="Google" id="ProtNLM"/>
    </source>
</evidence>
<name>A0A136WEW0_9FIRM</name>
<keyword evidence="2" id="KW-1185">Reference proteome</keyword>
<gene>
    <name evidence="1" type="ORF">CLNEO_16150</name>
</gene>
<dbReference type="PANTHER" id="PTHR38659:SF2">
    <property type="entry name" value="HDIG DOMAIN PROTEIN"/>
    <property type="match status" value="1"/>
</dbReference>
<proteinExistence type="predicted"/>
<dbReference type="Gene3D" id="1.10.3210.10">
    <property type="entry name" value="Hypothetical protein af1432"/>
    <property type="match status" value="1"/>
</dbReference>
<dbReference type="Proteomes" id="UP000070539">
    <property type="component" value="Unassembled WGS sequence"/>
</dbReference>
<dbReference type="EMBL" id="LRVM01000004">
    <property type="protein sequence ID" value="KXL53072.1"/>
    <property type="molecule type" value="Genomic_DNA"/>
</dbReference>
<dbReference type="SUPFAM" id="SSF109604">
    <property type="entry name" value="HD-domain/PDEase-like"/>
    <property type="match status" value="1"/>
</dbReference>
<sequence>MSKQITRDEAWELLTKYNKDAFHLRHGETVESAMRYFAKALGYGEEEAFWGNVGLLHDLDFEMYPEEHCIKCQEIMKEHDLDERLIHAVASHGYGICCDVAPIHEMEKVLFAVDELTGLIGAAALMRPSKSVQDMELKSIKKKFKDKAFAAGCNRDVIRRGAEQLGWELDDLMIKTLEAMKADPRN</sequence>